<protein>
    <recommendedName>
        <fullName evidence="1">N-acetyltransferase domain-containing protein</fullName>
    </recommendedName>
</protein>
<evidence type="ECO:0000313" key="3">
    <source>
        <dbReference type="Proteomes" id="UP000037210"/>
    </source>
</evidence>
<dbReference type="InterPro" id="IPR000182">
    <property type="entry name" value="GNAT_dom"/>
</dbReference>
<dbReference type="EMBL" id="LFWZ01000017">
    <property type="protein sequence ID" value="KON30958.1"/>
    <property type="molecule type" value="Genomic_DNA"/>
</dbReference>
<name>A0A0M0BQX1_9ARCH</name>
<dbReference type="CDD" id="cd04301">
    <property type="entry name" value="NAT_SF"/>
    <property type="match status" value="1"/>
</dbReference>
<sequence length="199" mass="22838">MDEEMVALFENALRAAEERLSGALGEQCRVRIALDIDEGLLEAIQQIEREMFRPELRYTAEELEARRREGGFVLFQVVRGGRVIAFLFGYTESTDTPIFFLDTVATLVEGKGLGSMLVSLALLYCYDTGYGSVELFTEEEDEKGRRLADFYGNFGFSVVYRDPAKGIRLRNLLDPEVLRDIYREYIEKTESPRDFQLSR</sequence>
<dbReference type="InterPro" id="IPR016181">
    <property type="entry name" value="Acyl_CoA_acyltransferase"/>
</dbReference>
<proteinExistence type="predicted"/>
<accession>A0A0M0BQX1</accession>
<dbReference type="PROSITE" id="PS51186">
    <property type="entry name" value="GNAT"/>
    <property type="match status" value="1"/>
</dbReference>
<feature type="domain" description="N-acetyltransferase" evidence="1">
    <location>
        <begin position="31"/>
        <end position="174"/>
    </location>
</feature>
<dbReference type="SUPFAM" id="SSF55729">
    <property type="entry name" value="Acyl-CoA N-acyltransferases (Nat)"/>
    <property type="match status" value="1"/>
</dbReference>
<comment type="caution">
    <text evidence="2">The sequence shown here is derived from an EMBL/GenBank/DDBJ whole genome shotgun (WGS) entry which is preliminary data.</text>
</comment>
<dbReference type="GO" id="GO:0016747">
    <property type="term" value="F:acyltransferase activity, transferring groups other than amino-acyl groups"/>
    <property type="evidence" value="ECO:0007669"/>
    <property type="project" value="InterPro"/>
</dbReference>
<organism evidence="2 3">
    <name type="scientific">miscellaneous Crenarchaeota group-15 archaeon DG-45</name>
    <dbReference type="NCBI Taxonomy" id="1685127"/>
    <lineage>
        <taxon>Archaea</taxon>
        <taxon>Candidatus Bathyarchaeota</taxon>
        <taxon>MCG-15</taxon>
    </lineage>
</organism>
<dbReference type="AlphaFoldDB" id="A0A0M0BQX1"/>
<dbReference type="Proteomes" id="UP000037210">
    <property type="component" value="Unassembled WGS sequence"/>
</dbReference>
<dbReference type="Gene3D" id="3.40.630.30">
    <property type="match status" value="1"/>
</dbReference>
<gene>
    <name evidence="2" type="ORF">AC482_02380</name>
</gene>
<evidence type="ECO:0000313" key="2">
    <source>
        <dbReference type="EMBL" id="KON30958.1"/>
    </source>
</evidence>
<reference evidence="2 3" key="1">
    <citation type="submission" date="2015-06" db="EMBL/GenBank/DDBJ databases">
        <title>New insights into the roles of widespread benthic archaea in carbon and nitrogen cycling.</title>
        <authorList>
            <person name="Lazar C.S."/>
            <person name="Baker B.J."/>
            <person name="Seitz K.W."/>
            <person name="Hyde A.S."/>
            <person name="Dick G.J."/>
            <person name="Hinrichs K.-U."/>
            <person name="Teske A.P."/>
        </authorList>
    </citation>
    <scope>NUCLEOTIDE SEQUENCE [LARGE SCALE GENOMIC DNA]</scope>
    <source>
        <strain evidence="2">DG-45</strain>
    </source>
</reference>
<evidence type="ECO:0000259" key="1">
    <source>
        <dbReference type="PROSITE" id="PS51186"/>
    </source>
</evidence>
<dbReference type="Pfam" id="PF00583">
    <property type="entry name" value="Acetyltransf_1"/>
    <property type="match status" value="1"/>
</dbReference>